<comment type="caution">
    <text evidence="2">The sequence shown here is derived from an EMBL/GenBank/DDBJ whole genome shotgun (WGS) entry which is preliminary data.</text>
</comment>
<gene>
    <name evidence="2" type="ORF">GSI_12927</name>
</gene>
<feature type="compositionally biased region" description="Polar residues" evidence="1">
    <location>
        <begin position="1"/>
        <end position="18"/>
    </location>
</feature>
<sequence length="171" mass="18904">MNRKTQSGAHKQRNSQVRTKCPAAARLAISIAEKPLPHEMFQSRRQAVIASDPPFLHLLRPIRTPVILHVQSRSRQIRTSAHHREPPARQPLGARRQRFPHPLVAHRRALLTVVHFPRESKTARSTSAAKIGTGMAMPLGGRDVQAGPATRLGAFPGTLTPSAQNCRNLRA</sequence>
<evidence type="ECO:0000256" key="1">
    <source>
        <dbReference type="SAM" id="MobiDB-lite"/>
    </source>
</evidence>
<name>A0A2G8RU63_9APHY</name>
<evidence type="ECO:0000313" key="2">
    <source>
        <dbReference type="EMBL" id="PIL25039.1"/>
    </source>
</evidence>
<proteinExistence type="predicted"/>
<organism evidence="2 3">
    <name type="scientific">Ganoderma sinense ZZ0214-1</name>
    <dbReference type="NCBI Taxonomy" id="1077348"/>
    <lineage>
        <taxon>Eukaryota</taxon>
        <taxon>Fungi</taxon>
        <taxon>Dikarya</taxon>
        <taxon>Basidiomycota</taxon>
        <taxon>Agaricomycotina</taxon>
        <taxon>Agaricomycetes</taxon>
        <taxon>Polyporales</taxon>
        <taxon>Polyporaceae</taxon>
        <taxon>Ganoderma</taxon>
    </lineage>
</organism>
<reference evidence="2 3" key="1">
    <citation type="journal article" date="2015" name="Sci. Rep.">
        <title>Chromosome-level genome map provides insights into diverse defense mechanisms in the medicinal fungus Ganoderma sinense.</title>
        <authorList>
            <person name="Zhu Y."/>
            <person name="Xu J."/>
            <person name="Sun C."/>
            <person name="Zhou S."/>
            <person name="Xu H."/>
            <person name="Nelson D.R."/>
            <person name="Qian J."/>
            <person name="Song J."/>
            <person name="Luo H."/>
            <person name="Xiang L."/>
            <person name="Li Y."/>
            <person name="Xu Z."/>
            <person name="Ji A."/>
            <person name="Wang L."/>
            <person name="Lu S."/>
            <person name="Hayward A."/>
            <person name="Sun W."/>
            <person name="Li X."/>
            <person name="Schwartz D.C."/>
            <person name="Wang Y."/>
            <person name="Chen S."/>
        </authorList>
    </citation>
    <scope>NUCLEOTIDE SEQUENCE [LARGE SCALE GENOMIC DNA]</scope>
    <source>
        <strain evidence="2 3">ZZ0214-1</strain>
    </source>
</reference>
<accession>A0A2G8RU63</accession>
<keyword evidence="3" id="KW-1185">Reference proteome</keyword>
<feature type="region of interest" description="Disordered" evidence="1">
    <location>
        <begin position="1"/>
        <end position="20"/>
    </location>
</feature>
<protein>
    <submittedName>
        <fullName evidence="2">Uncharacterized protein</fullName>
    </submittedName>
</protein>
<dbReference type="AlphaFoldDB" id="A0A2G8RU63"/>
<dbReference type="EMBL" id="AYKW01000056">
    <property type="protein sequence ID" value="PIL25039.1"/>
    <property type="molecule type" value="Genomic_DNA"/>
</dbReference>
<evidence type="ECO:0000313" key="3">
    <source>
        <dbReference type="Proteomes" id="UP000230002"/>
    </source>
</evidence>
<dbReference type="Proteomes" id="UP000230002">
    <property type="component" value="Unassembled WGS sequence"/>
</dbReference>